<dbReference type="InterPro" id="IPR000873">
    <property type="entry name" value="AMP-dep_synth/lig_dom"/>
</dbReference>
<evidence type="ECO:0000313" key="3">
    <source>
        <dbReference type="Proteomes" id="UP000749559"/>
    </source>
</evidence>
<comment type="caution">
    <text evidence="2">The sequence shown here is derived from an EMBL/GenBank/DDBJ whole genome shotgun (WGS) entry which is preliminary data.</text>
</comment>
<dbReference type="SUPFAM" id="SSF56801">
    <property type="entry name" value="Acetyl-CoA synthetase-like"/>
    <property type="match status" value="1"/>
</dbReference>
<proteinExistence type="predicted"/>
<evidence type="ECO:0000256" key="1">
    <source>
        <dbReference type="SAM" id="MobiDB-lite"/>
    </source>
</evidence>
<dbReference type="Gene3D" id="3.40.50.12780">
    <property type="entry name" value="N-terminal domain of ligase-like"/>
    <property type="match status" value="1"/>
</dbReference>
<evidence type="ECO:0000313" key="2">
    <source>
        <dbReference type="EMBL" id="CAH1786784.1"/>
    </source>
</evidence>
<name>A0A8J1TYQ4_OWEFU</name>
<dbReference type="Proteomes" id="UP000749559">
    <property type="component" value="Unassembled WGS sequence"/>
</dbReference>
<feature type="compositionally biased region" description="Polar residues" evidence="1">
    <location>
        <begin position="1"/>
        <end position="11"/>
    </location>
</feature>
<dbReference type="PROSITE" id="PS00455">
    <property type="entry name" value="AMP_BINDING"/>
    <property type="match status" value="1"/>
</dbReference>
<feature type="region of interest" description="Disordered" evidence="1">
    <location>
        <begin position="1"/>
        <end position="23"/>
    </location>
</feature>
<accession>A0A8J1TYQ4</accession>
<dbReference type="PANTHER" id="PTHR42814">
    <property type="entry name" value="AMP-BINDING DOMAIN-CONTAINING PROTEIN"/>
    <property type="match status" value="1"/>
</dbReference>
<dbReference type="OrthoDB" id="10253115at2759"/>
<dbReference type="Pfam" id="PF00501">
    <property type="entry name" value="AMP-binding"/>
    <property type="match status" value="1"/>
</dbReference>
<dbReference type="AlphaFoldDB" id="A0A8J1TYQ4"/>
<gene>
    <name evidence="2" type="ORF">OFUS_LOCUS12612</name>
</gene>
<keyword evidence="3" id="KW-1185">Reference proteome</keyword>
<sequence>MQTFDNSTDISTEMDGPDSIQDAVPSTGALTESYINVTSPTKLSNLTLVDTFERHAHKFPNKDALVVADIDLNKRECLSFKEWHRQSDNLAASLIRLGLTNGDAVAMVIPNRIEHPVAWMAALKANLVPCFLSLSRKSGDDLKLSLNDLKARAVIILRKADHIDREFNEVTRRVFETVCTSEYDADLPHVKSVICIGKTMKGASDFHNLIKDTGREDTDALSNHKALITAESICAVYQTSGTTGRPKHVVHRHFGIVNSYRFIAKRKRINAEDRYFSDLPMSWGAGLAGLFHCMVTG</sequence>
<dbReference type="PANTHER" id="PTHR42814:SF3">
    <property type="entry name" value="BETA-N-ACETYLHEXOSAMINIDASE"/>
    <property type="match status" value="1"/>
</dbReference>
<reference evidence="2" key="1">
    <citation type="submission" date="2022-03" db="EMBL/GenBank/DDBJ databases">
        <authorList>
            <person name="Martin C."/>
        </authorList>
    </citation>
    <scope>NUCLEOTIDE SEQUENCE</scope>
</reference>
<organism evidence="2 3">
    <name type="scientific">Owenia fusiformis</name>
    <name type="common">Polychaete worm</name>
    <dbReference type="NCBI Taxonomy" id="6347"/>
    <lineage>
        <taxon>Eukaryota</taxon>
        <taxon>Metazoa</taxon>
        <taxon>Spiralia</taxon>
        <taxon>Lophotrochozoa</taxon>
        <taxon>Annelida</taxon>
        <taxon>Polychaeta</taxon>
        <taxon>Sedentaria</taxon>
        <taxon>Canalipalpata</taxon>
        <taxon>Sabellida</taxon>
        <taxon>Oweniida</taxon>
        <taxon>Oweniidae</taxon>
        <taxon>Owenia</taxon>
    </lineage>
</organism>
<dbReference type="InterPro" id="IPR020845">
    <property type="entry name" value="AMP-binding_CS"/>
</dbReference>
<dbReference type="EMBL" id="CAIIXF020000006">
    <property type="protein sequence ID" value="CAH1786784.1"/>
    <property type="molecule type" value="Genomic_DNA"/>
</dbReference>
<protein>
    <submittedName>
        <fullName evidence="2">Uncharacterized protein</fullName>
    </submittedName>
</protein>
<dbReference type="InterPro" id="IPR042099">
    <property type="entry name" value="ANL_N_sf"/>
</dbReference>